<dbReference type="SUPFAM" id="SSF46785">
    <property type="entry name" value="Winged helix' DNA-binding domain"/>
    <property type="match status" value="1"/>
</dbReference>
<evidence type="ECO:0000256" key="3">
    <source>
        <dbReference type="ARBA" id="ARBA00023163"/>
    </source>
</evidence>
<dbReference type="OrthoDB" id="9791143at2"/>
<evidence type="ECO:0000313" key="6">
    <source>
        <dbReference type="Proteomes" id="UP000184442"/>
    </source>
</evidence>
<evidence type="ECO:0000256" key="2">
    <source>
        <dbReference type="ARBA" id="ARBA00023125"/>
    </source>
</evidence>
<keyword evidence="3" id="KW-0804">Transcription</keyword>
<dbReference type="PANTHER" id="PTHR33204:SF29">
    <property type="entry name" value="TRANSCRIPTIONAL REGULATOR"/>
    <property type="match status" value="1"/>
</dbReference>
<sequence>MVNKYDCPIRYALDIIGGRWNILILWNIIRFENIRYGELKKRIPEVSHKVLSQQLKELENNGIINRIEYSQIPPKVEYSLTEKGKTLIPLVELIN</sequence>
<name>A0A1M6CIM6_9FIRM</name>
<dbReference type="RefSeq" id="WP_139249902.1">
    <property type="nucleotide sequence ID" value="NZ_FQZS01000005.1"/>
</dbReference>
<dbReference type="PROSITE" id="PS51118">
    <property type="entry name" value="HTH_HXLR"/>
    <property type="match status" value="1"/>
</dbReference>
<evidence type="ECO:0000256" key="1">
    <source>
        <dbReference type="ARBA" id="ARBA00023015"/>
    </source>
</evidence>
<dbReference type="Gene3D" id="1.10.10.10">
    <property type="entry name" value="Winged helix-like DNA-binding domain superfamily/Winged helix DNA-binding domain"/>
    <property type="match status" value="1"/>
</dbReference>
<dbReference type="InterPro" id="IPR002577">
    <property type="entry name" value="HTH_HxlR"/>
</dbReference>
<dbReference type="Proteomes" id="UP000184442">
    <property type="component" value="Unassembled WGS sequence"/>
</dbReference>
<keyword evidence="6" id="KW-1185">Reference proteome</keyword>
<organism evidence="5 6">
    <name type="scientific">Lutispora thermophila DSM 19022</name>
    <dbReference type="NCBI Taxonomy" id="1122184"/>
    <lineage>
        <taxon>Bacteria</taxon>
        <taxon>Bacillati</taxon>
        <taxon>Bacillota</taxon>
        <taxon>Clostridia</taxon>
        <taxon>Lutisporales</taxon>
        <taxon>Lutisporaceae</taxon>
        <taxon>Lutispora</taxon>
    </lineage>
</organism>
<dbReference type="GO" id="GO:0003677">
    <property type="term" value="F:DNA binding"/>
    <property type="evidence" value="ECO:0007669"/>
    <property type="project" value="UniProtKB-KW"/>
</dbReference>
<reference evidence="5 6" key="1">
    <citation type="submission" date="2016-11" db="EMBL/GenBank/DDBJ databases">
        <authorList>
            <person name="Jaros S."/>
            <person name="Januszkiewicz K."/>
            <person name="Wedrychowicz H."/>
        </authorList>
    </citation>
    <scope>NUCLEOTIDE SEQUENCE [LARGE SCALE GENOMIC DNA]</scope>
    <source>
        <strain evidence="5 6">DSM 19022</strain>
    </source>
</reference>
<evidence type="ECO:0000259" key="4">
    <source>
        <dbReference type="PROSITE" id="PS51118"/>
    </source>
</evidence>
<dbReference type="AlphaFoldDB" id="A0A1M6CIM6"/>
<dbReference type="Pfam" id="PF01638">
    <property type="entry name" value="HxlR"/>
    <property type="match status" value="1"/>
</dbReference>
<dbReference type="InterPro" id="IPR036388">
    <property type="entry name" value="WH-like_DNA-bd_sf"/>
</dbReference>
<dbReference type="STRING" id="1122184.SAMN02745176_00799"/>
<accession>A0A1M6CIM6</accession>
<dbReference type="PANTHER" id="PTHR33204">
    <property type="entry name" value="TRANSCRIPTIONAL REGULATOR, MARR FAMILY"/>
    <property type="match status" value="1"/>
</dbReference>
<gene>
    <name evidence="5" type="ORF">SAMN02745176_00799</name>
</gene>
<feature type="domain" description="HTH hxlR-type" evidence="4">
    <location>
        <begin position="7"/>
        <end position="95"/>
    </location>
</feature>
<keyword evidence="1" id="KW-0805">Transcription regulation</keyword>
<evidence type="ECO:0000313" key="5">
    <source>
        <dbReference type="EMBL" id="SHI60882.1"/>
    </source>
</evidence>
<dbReference type="InterPro" id="IPR036390">
    <property type="entry name" value="WH_DNA-bd_sf"/>
</dbReference>
<proteinExistence type="predicted"/>
<keyword evidence="2" id="KW-0238">DNA-binding</keyword>
<protein>
    <submittedName>
        <fullName evidence="5">Transcriptional regulator, HxlR family</fullName>
    </submittedName>
</protein>
<dbReference type="EMBL" id="FQZS01000005">
    <property type="protein sequence ID" value="SHI60882.1"/>
    <property type="molecule type" value="Genomic_DNA"/>
</dbReference>